<gene>
    <name evidence="1" type="ORF">H8Z83_00795</name>
</gene>
<dbReference type="Proteomes" id="UP000620327">
    <property type="component" value="Unassembled WGS sequence"/>
</dbReference>
<evidence type="ECO:0000313" key="2">
    <source>
        <dbReference type="Proteomes" id="UP000620327"/>
    </source>
</evidence>
<accession>A0A923MH71</accession>
<dbReference type="EMBL" id="JACOQI010000001">
    <property type="protein sequence ID" value="MBC5768887.1"/>
    <property type="molecule type" value="Genomic_DNA"/>
</dbReference>
<organism evidence="1 2">
    <name type="scientific">Dysosmobacter segnis</name>
    <dbReference type="NCBI Taxonomy" id="2763042"/>
    <lineage>
        <taxon>Bacteria</taxon>
        <taxon>Bacillati</taxon>
        <taxon>Bacillota</taxon>
        <taxon>Clostridia</taxon>
        <taxon>Eubacteriales</taxon>
        <taxon>Oscillospiraceae</taxon>
        <taxon>Dysosmobacter</taxon>
    </lineage>
</organism>
<protein>
    <submittedName>
        <fullName evidence="1">Uncharacterized protein</fullName>
    </submittedName>
</protein>
<dbReference type="AlphaFoldDB" id="A0A923MH71"/>
<proteinExistence type="predicted"/>
<evidence type="ECO:0000313" key="1">
    <source>
        <dbReference type="EMBL" id="MBC5768887.1"/>
    </source>
</evidence>
<name>A0A923MH71_9FIRM</name>
<sequence>MLSLSACREEQAAAKPVIYLYPEEETAVTVKLDYAGALTCTYPTYGDGWAVTACPDGTLTDDAGQTYSYLYWEGTDTIAYDFSQGFCVAGTDTAAFLEDALAQLGLTRREANEFIVYWLPQMQENPYNLIAFQSDRYTQAAKLTIDPAPDTLLRVFMAWKPLDKFMEIPAQSLTAPERTGFTAVEWGGCRVR</sequence>
<reference evidence="1" key="1">
    <citation type="submission" date="2020-08" db="EMBL/GenBank/DDBJ databases">
        <title>Genome public.</title>
        <authorList>
            <person name="Liu C."/>
            <person name="Sun Q."/>
        </authorList>
    </citation>
    <scope>NUCLEOTIDE SEQUENCE</scope>
    <source>
        <strain evidence="1">BX15</strain>
    </source>
</reference>
<keyword evidence="2" id="KW-1185">Reference proteome</keyword>
<comment type="caution">
    <text evidence="1">The sequence shown here is derived from an EMBL/GenBank/DDBJ whole genome shotgun (WGS) entry which is preliminary data.</text>
</comment>